<accession>A0AAV7RRM3</accession>
<name>A0AAV7RRM3_PLEWA</name>
<evidence type="ECO:0000313" key="2">
    <source>
        <dbReference type="EMBL" id="KAJ1153515.1"/>
    </source>
</evidence>
<comment type="caution">
    <text evidence="2">The sequence shown here is derived from an EMBL/GenBank/DDBJ whole genome shotgun (WGS) entry which is preliminary data.</text>
</comment>
<keyword evidence="3" id="KW-1185">Reference proteome</keyword>
<feature type="compositionally biased region" description="Low complexity" evidence="1">
    <location>
        <begin position="184"/>
        <end position="195"/>
    </location>
</feature>
<feature type="compositionally biased region" description="Polar residues" evidence="1">
    <location>
        <begin position="130"/>
        <end position="143"/>
    </location>
</feature>
<organism evidence="2 3">
    <name type="scientific">Pleurodeles waltl</name>
    <name type="common">Iberian ribbed newt</name>
    <dbReference type="NCBI Taxonomy" id="8319"/>
    <lineage>
        <taxon>Eukaryota</taxon>
        <taxon>Metazoa</taxon>
        <taxon>Chordata</taxon>
        <taxon>Craniata</taxon>
        <taxon>Vertebrata</taxon>
        <taxon>Euteleostomi</taxon>
        <taxon>Amphibia</taxon>
        <taxon>Batrachia</taxon>
        <taxon>Caudata</taxon>
        <taxon>Salamandroidea</taxon>
        <taxon>Salamandridae</taxon>
        <taxon>Pleurodelinae</taxon>
        <taxon>Pleurodeles</taxon>
    </lineage>
</organism>
<feature type="compositionally biased region" description="Low complexity" evidence="1">
    <location>
        <begin position="1"/>
        <end position="12"/>
    </location>
</feature>
<dbReference type="EMBL" id="JANPWB010000009">
    <property type="protein sequence ID" value="KAJ1153515.1"/>
    <property type="molecule type" value="Genomic_DNA"/>
</dbReference>
<reference evidence="2" key="1">
    <citation type="journal article" date="2022" name="bioRxiv">
        <title>Sequencing and chromosome-scale assembly of the giantPleurodeles waltlgenome.</title>
        <authorList>
            <person name="Brown T."/>
            <person name="Elewa A."/>
            <person name="Iarovenko S."/>
            <person name="Subramanian E."/>
            <person name="Araus A.J."/>
            <person name="Petzold A."/>
            <person name="Susuki M."/>
            <person name="Suzuki K.-i.T."/>
            <person name="Hayashi T."/>
            <person name="Toyoda A."/>
            <person name="Oliveira C."/>
            <person name="Osipova E."/>
            <person name="Leigh N.D."/>
            <person name="Simon A."/>
            <person name="Yun M.H."/>
        </authorList>
    </citation>
    <scope>NUCLEOTIDE SEQUENCE</scope>
    <source>
        <strain evidence="2">20211129_DDA</strain>
        <tissue evidence="2">Liver</tissue>
    </source>
</reference>
<gene>
    <name evidence="2" type="ORF">NDU88_006274</name>
</gene>
<sequence length="225" mass="23915">MVVGPLLPLGGLNHQTRRGEPRRVTWARPGPCRVTPAQDRRKARDQGHPLAPGTLQRGTQVPTPLGRDAPAVGPPPLRPDCWTPQLVLVAPGPQHSRHPPSSPRTLGVSLTLIRGPGGPRRGGCSSRSSFTTRANPRGSSLRSGSDAVAPTAGATRQGHGTAQATRSPARRAGQRRYPNPQGPAPQSSAPAPSQSLRRLWSKAAAPRGRQLRVGFVEAARLRRPF</sequence>
<protein>
    <submittedName>
        <fullName evidence="2">Uncharacterized protein</fullName>
    </submittedName>
</protein>
<feature type="region of interest" description="Disordered" evidence="1">
    <location>
        <begin position="1"/>
        <end position="75"/>
    </location>
</feature>
<dbReference type="Proteomes" id="UP001066276">
    <property type="component" value="Chromosome 5"/>
</dbReference>
<feature type="region of interest" description="Disordered" evidence="1">
    <location>
        <begin position="90"/>
        <end position="209"/>
    </location>
</feature>
<feature type="compositionally biased region" description="Basic and acidic residues" evidence="1">
    <location>
        <begin position="38"/>
        <end position="47"/>
    </location>
</feature>
<evidence type="ECO:0000256" key="1">
    <source>
        <dbReference type="SAM" id="MobiDB-lite"/>
    </source>
</evidence>
<evidence type="ECO:0000313" key="3">
    <source>
        <dbReference type="Proteomes" id="UP001066276"/>
    </source>
</evidence>
<proteinExistence type="predicted"/>
<dbReference type="AlphaFoldDB" id="A0AAV7RRM3"/>